<dbReference type="Pfam" id="PF26186">
    <property type="entry name" value="NPHP4_C2_3rd"/>
    <property type="match status" value="1"/>
</dbReference>
<gene>
    <name evidence="2" type="ORF">RIMI_LOCUS22476377</name>
</gene>
<reference evidence="2" key="1">
    <citation type="submission" date="2023-07" db="EMBL/GenBank/DDBJ databases">
        <authorList>
            <person name="Stuckert A."/>
        </authorList>
    </citation>
    <scope>NUCLEOTIDE SEQUENCE</scope>
</reference>
<organism evidence="2 3">
    <name type="scientific">Ranitomeya imitator</name>
    <name type="common">mimic poison frog</name>
    <dbReference type="NCBI Taxonomy" id="111125"/>
    <lineage>
        <taxon>Eukaryota</taxon>
        <taxon>Metazoa</taxon>
        <taxon>Chordata</taxon>
        <taxon>Craniata</taxon>
        <taxon>Vertebrata</taxon>
        <taxon>Euteleostomi</taxon>
        <taxon>Amphibia</taxon>
        <taxon>Batrachia</taxon>
        <taxon>Anura</taxon>
        <taxon>Neobatrachia</taxon>
        <taxon>Hyloidea</taxon>
        <taxon>Dendrobatidae</taxon>
        <taxon>Dendrobatinae</taxon>
        <taxon>Ranitomeya</taxon>
    </lineage>
</organism>
<proteinExistence type="predicted"/>
<dbReference type="EMBL" id="CAUEEQ010078579">
    <property type="protein sequence ID" value="CAJ0967774.1"/>
    <property type="molecule type" value="Genomic_DNA"/>
</dbReference>
<comment type="caution">
    <text evidence="2">The sequence shown here is derived from an EMBL/GenBank/DDBJ whole genome shotgun (WGS) entry which is preliminary data.</text>
</comment>
<evidence type="ECO:0000313" key="3">
    <source>
        <dbReference type="Proteomes" id="UP001176940"/>
    </source>
</evidence>
<sequence length="295" mass="32736">MQTPLDGSRVARGLKSCSEQTSGTAARLPPGGSQIVKQAELIPERSVVLREIPNTVSEERQQEIPYASGITHLEADLAKSNQEPSIADHLQELVFSPVHAPIVAMGTQTGSTTSVLSRADMARLHSAGFPEISDCNNEVAEVVDPSSPVNFNPQREEADYLQCNEIILQFLAFSSVLDDFSINWPQTIYFTFQFYRFLPVTTPRLQLVQINSTTKSRSDTPARLLVQIDKDGLLNPESPGYQLKYTVDPGFLKPGEQRWFVRYLALQTLQIDIWDGQSLLLIGSAAVEMKPFLTI</sequence>
<feature type="domain" description="NPHP4 C2-like" evidence="1">
    <location>
        <begin position="119"/>
        <end position="293"/>
    </location>
</feature>
<accession>A0ABN9MTV1</accession>
<name>A0ABN9MTV1_9NEOB</name>
<dbReference type="InterPro" id="IPR058765">
    <property type="entry name" value="NPHP4_C2-like"/>
</dbReference>
<dbReference type="PANTHER" id="PTHR31043">
    <property type="entry name" value="NEPHROCYSTIN-4"/>
    <property type="match status" value="1"/>
</dbReference>
<dbReference type="Proteomes" id="UP001176940">
    <property type="component" value="Unassembled WGS sequence"/>
</dbReference>
<keyword evidence="3" id="KW-1185">Reference proteome</keyword>
<dbReference type="PANTHER" id="PTHR31043:SF3">
    <property type="entry name" value="NEPHROCYSTIN-4"/>
    <property type="match status" value="1"/>
</dbReference>
<evidence type="ECO:0000313" key="2">
    <source>
        <dbReference type="EMBL" id="CAJ0967774.1"/>
    </source>
</evidence>
<dbReference type="InterPro" id="IPR029775">
    <property type="entry name" value="NPHP4"/>
</dbReference>
<evidence type="ECO:0000259" key="1">
    <source>
        <dbReference type="Pfam" id="PF26186"/>
    </source>
</evidence>
<protein>
    <recommendedName>
        <fullName evidence="1">NPHP4 C2-like domain-containing protein</fullName>
    </recommendedName>
</protein>